<feature type="compositionally biased region" description="Basic and acidic residues" evidence="1">
    <location>
        <begin position="7"/>
        <end position="17"/>
    </location>
</feature>
<evidence type="ECO:0000256" key="1">
    <source>
        <dbReference type="SAM" id="MobiDB-lite"/>
    </source>
</evidence>
<organism evidence="2 3">
    <name type="scientific">Exophiala dermatitidis</name>
    <name type="common">Black yeast-like fungus</name>
    <name type="synonym">Wangiella dermatitidis</name>
    <dbReference type="NCBI Taxonomy" id="5970"/>
    <lineage>
        <taxon>Eukaryota</taxon>
        <taxon>Fungi</taxon>
        <taxon>Dikarya</taxon>
        <taxon>Ascomycota</taxon>
        <taxon>Pezizomycotina</taxon>
        <taxon>Eurotiomycetes</taxon>
        <taxon>Chaetothyriomycetidae</taxon>
        <taxon>Chaetothyriales</taxon>
        <taxon>Herpotrichiellaceae</taxon>
        <taxon>Exophiala</taxon>
    </lineage>
</organism>
<feature type="compositionally biased region" description="Polar residues" evidence="1">
    <location>
        <begin position="39"/>
        <end position="51"/>
    </location>
</feature>
<evidence type="ECO:0000313" key="3">
    <source>
        <dbReference type="Proteomes" id="UP001161757"/>
    </source>
</evidence>
<reference evidence="2" key="1">
    <citation type="submission" date="2023-01" db="EMBL/GenBank/DDBJ databases">
        <title>Exophiala dermititidis isolated from Cystic Fibrosis Patient.</title>
        <authorList>
            <person name="Kurbessoian T."/>
            <person name="Crocker A."/>
            <person name="Murante D."/>
            <person name="Hogan D.A."/>
            <person name="Stajich J.E."/>
        </authorList>
    </citation>
    <scope>NUCLEOTIDE SEQUENCE</scope>
    <source>
        <strain evidence="2">Ex8</strain>
    </source>
</reference>
<feature type="compositionally biased region" description="Basic and acidic residues" evidence="1">
    <location>
        <begin position="86"/>
        <end position="99"/>
    </location>
</feature>
<gene>
    <name evidence="2" type="ORF">HRR80_001052</name>
</gene>
<dbReference type="AlphaFoldDB" id="A0AAN6F2D5"/>
<feature type="compositionally biased region" description="Pro residues" evidence="1">
    <location>
        <begin position="105"/>
        <end position="119"/>
    </location>
</feature>
<evidence type="ECO:0000313" key="2">
    <source>
        <dbReference type="EMBL" id="KAJ8994330.1"/>
    </source>
</evidence>
<name>A0AAN6F2D5_EXODE</name>
<comment type="caution">
    <text evidence="2">The sequence shown here is derived from an EMBL/GenBank/DDBJ whole genome shotgun (WGS) entry which is preliminary data.</text>
</comment>
<dbReference type="EMBL" id="JAJGCB010000002">
    <property type="protein sequence ID" value="KAJ8994330.1"/>
    <property type="molecule type" value="Genomic_DNA"/>
</dbReference>
<protein>
    <submittedName>
        <fullName evidence="2">Uncharacterized protein</fullName>
    </submittedName>
</protein>
<sequence length="178" mass="18931">MTTTPEMAERERVEQEQQQRPTSADAAMGHPVPIPPVATPQTNKNHASNATRPAPIPNKRYSSCRVPVIPLANLKRGGSGTGSDSKIQRLELGELDRGLEGPGSLAPPSPSPPHPPPPAAATAATPSPPIPNHNKGTKATEDQGQAAAPEHDAWSLDSWDPNYREKEYTVSCGRCVVM</sequence>
<proteinExistence type="predicted"/>
<dbReference type="Proteomes" id="UP001161757">
    <property type="component" value="Unassembled WGS sequence"/>
</dbReference>
<feature type="region of interest" description="Disordered" evidence="1">
    <location>
        <begin position="1"/>
        <end position="158"/>
    </location>
</feature>
<accession>A0AAN6F2D5</accession>